<gene>
    <name evidence="2" type="ORF">EI293_03775</name>
</gene>
<keyword evidence="1" id="KW-1133">Transmembrane helix</keyword>
<name>A0A3R9MI14_9BACT</name>
<dbReference type="Pfam" id="PF22503">
    <property type="entry name" value="DUF6992"/>
    <property type="match status" value="1"/>
</dbReference>
<protein>
    <submittedName>
        <fullName evidence="2">Uncharacterized protein</fullName>
    </submittedName>
</protein>
<feature type="transmembrane region" description="Helical" evidence="1">
    <location>
        <begin position="53"/>
        <end position="72"/>
    </location>
</feature>
<reference evidence="2 3" key="1">
    <citation type="submission" date="2018-12" db="EMBL/GenBank/DDBJ databases">
        <authorList>
            <person name="Feng G."/>
            <person name="Zhu H."/>
        </authorList>
    </citation>
    <scope>NUCLEOTIDE SEQUENCE [LARGE SCALE GENOMIC DNA]</scope>
    <source>
        <strain evidence="2 3">LMG 26000</strain>
    </source>
</reference>
<keyword evidence="1" id="KW-0812">Transmembrane</keyword>
<accession>A0A3R9MI14</accession>
<feature type="transmembrane region" description="Helical" evidence="1">
    <location>
        <begin position="97"/>
        <end position="115"/>
    </location>
</feature>
<keyword evidence="3" id="KW-1185">Reference proteome</keyword>
<organism evidence="2 3">
    <name type="scientific">Hymenobacter perfusus</name>
    <dbReference type="NCBI Taxonomy" id="1236770"/>
    <lineage>
        <taxon>Bacteria</taxon>
        <taxon>Pseudomonadati</taxon>
        <taxon>Bacteroidota</taxon>
        <taxon>Cytophagia</taxon>
        <taxon>Cytophagales</taxon>
        <taxon>Hymenobacteraceae</taxon>
        <taxon>Hymenobacter</taxon>
    </lineage>
</organism>
<sequence length="165" mass="17968">MPVAPALDLINQARELLAEHGMAVLGAWALLNLVVSGYHVARIDVRTATHHFHLMNVAWNVVNTLIAVWGLLQAHPQQVAGLTLPESLAAQTHFENVLLLNAGLDVGYLAIGRWLQGRAATAERPERMAGYGRSVLLQGGFLLLFDLGFYAVYHQYAAQLLALAP</sequence>
<comment type="caution">
    <text evidence="2">The sequence shown here is derived from an EMBL/GenBank/DDBJ whole genome shotgun (WGS) entry which is preliminary data.</text>
</comment>
<dbReference type="RefSeq" id="WP_125435803.1">
    <property type="nucleotide sequence ID" value="NZ_RWIU01000001.1"/>
</dbReference>
<evidence type="ECO:0000256" key="1">
    <source>
        <dbReference type="SAM" id="Phobius"/>
    </source>
</evidence>
<dbReference type="InterPro" id="IPR054261">
    <property type="entry name" value="DUF6992"/>
</dbReference>
<proteinExistence type="predicted"/>
<dbReference type="OrthoDB" id="1122568at2"/>
<evidence type="ECO:0000313" key="2">
    <source>
        <dbReference type="EMBL" id="RSK46297.1"/>
    </source>
</evidence>
<dbReference type="AlphaFoldDB" id="A0A3R9MI14"/>
<keyword evidence="1" id="KW-0472">Membrane</keyword>
<feature type="transmembrane region" description="Helical" evidence="1">
    <location>
        <begin position="20"/>
        <end position="41"/>
    </location>
</feature>
<dbReference type="EMBL" id="RWIU01000001">
    <property type="protein sequence ID" value="RSK46297.1"/>
    <property type="molecule type" value="Genomic_DNA"/>
</dbReference>
<dbReference type="Proteomes" id="UP000270291">
    <property type="component" value="Unassembled WGS sequence"/>
</dbReference>
<feature type="transmembrane region" description="Helical" evidence="1">
    <location>
        <begin position="135"/>
        <end position="153"/>
    </location>
</feature>
<evidence type="ECO:0000313" key="3">
    <source>
        <dbReference type="Proteomes" id="UP000270291"/>
    </source>
</evidence>